<sequence length="57" mass="6364">GKPMKESIGEITYSASFLEWFSEEARRVYGDIVTPPAKDRKILILKQPVGVTSIITP</sequence>
<protein>
    <recommendedName>
        <fullName evidence="2">Aldehyde dehydrogenase domain-containing protein</fullName>
    </recommendedName>
</protein>
<feature type="non-terminal residue" evidence="3">
    <location>
        <position position="57"/>
    </location>
</feature>
<dbReference type="GO" id="GO:0016491">
    <property type="term" value="F:oxidoreductase activity"/>
    <property type="evidence" value="ECO:0007669"/>
    <property type="project" value="UniProtKB-KW"/>
</dbReference>
<dbReference type="AlphaFoldDB" id="A0ABD0PDD5"/>
<gene>
    <name evidence="3" type="ORF">M9458_031952</name>
</gene>
<dbReference type="InterPro" id="IPR016161">
    <property type="entry name" value="Ald_DH/histidinol_DH"/>
</dbReference>
<name>A0ABD0PDD5_CIRMR</name>
<reference evidence="3 4" key="1">
    <citation type="submission" date="2024-05" db="EMBL/GenBank/DDBJ databases">
        <title>Genome sequencing and assembly of Indian major carp, Cirrhinus mrigala (Hamilton, 1822).</title>
        <authorList>
            <person name="Mohindra V."/>
            <person name="Chowdhury L.M."/>
            <person name="Lal K."/>
            <person name="Jena J.K."/>
        </authorList>
    </citation>
    <scope>NUCLEOTIDE SEQUENCE [LARGE SCALE GENOMIC DNA]</scope>
    <source>
        <strain evidence="3">CM1030</strain>
        <tissue evidence="3">Blood</tissue>
    </source>
</reference>
<evidence type="ECO:0000313" key="3">
    <source>
        <dbReference type="EMBL" id="KAL0171641.1"/>
    </source>
</evidence>
<evidence type="ECO:0000313" key="4">
    <source>
        <dbReference type="Proteomes" id="UP001529510"/>
    </source>
</evidence>
<dbReference type="Pfam" id="PF00171">
    <property type="entry name" value="Aldedh"/>
    <property type="match status" value="1"/>
</dbReference>
<dbReference type="PANTHER" id="PTHR43353">
    <property type="entry name" value="SUCCINATE-SEMIALDEHYDE DEHYDROGENASE, MITOCHONDRIAL"/>
    <property type="match status" value="1"/>
</dbReference>
<keyword evidence="4" id="KW-1185">Reference proteome</keyword>
<dbReference type="Gene3D" id="3.40.605.10">
    <property type="entry name" value="Aldehyde Dehydrogenase, Chain A, domain 1"/>
    <property type="match status" value="1"/>
</dbReference>
<dbReference type="SUPFAM" id="SSF53720">
    <property type="entry name" value="ALDH-like"/>
    <property type="match status" value="1"/>
</dbReference>
<accession>A0ABD0PDD5</accession>
<dbReference type="InterPro" id="IPR050740">
    <property type="entry name" value="Aldehyde_DH_Superfamily"/>
</dbReference>
<comment type="caution">
    <text evidence="3">The sequence shown here is derived from an EMBL/GenBank/DDBJ whole genome shotgun (WGS) entry which is preliminary data.</text>
</comment>
<evidence type="ECO:0000259" key="2">
    <source>
        <dbReference type="Pfam" id="PF00171"/>
    </source>
</evidence>
<feature type="domain" description="Aldehyde dehydrogenase" evidence="2">
    <location>
        <begin position="1"/>
        <end position="57"/>
    </location>
</feature>
<keyword evidence="1" id="KW-0560">Oxidoreductase</keyword>
<feature type="non-terminal residue" evidence="3">
    <location>
        <position position="1"/>
    </location>
</feature>
<evidence type="ECO:0000256" key="1">
    <source>
        <dbReference type="ARBA" id="ARBA00023002"/>
    </source>
</evidence>
<dbReference type="InterPro" id="IPR015590">
    <property type="entry name" value="Aldehyde_DH_dom"/>
</dbReference>
<proteinExistence type="predicted"/>
<organism evidence="3 4">
    <name type="scientific">Cirrhinus mrigala</name>
    <name type="common">Mrigala</name>
    <dbReference type="NCBI Taxonomy" id="683832"/>
    <lineage>
        <taxon>Eukaryota</taxon>
        <taxon>Metazoa</taxon>
        <taxon>Chordata</taxon>
        <taxon>Craniata</taxon>
        <taxon>Vertebrata</taxon>
        <taxon>Euteleostomi</taxon>
        <taxon>Actinopterygii</taxon>
        <taxon>Neopterygii</taxon>
        <taxon>Teleostei</taxon>
        <taxon>Ostariophysi</taxon>
        <taxon>Cypriniformes</taxon>
        <taxon>Cyprinidae</taxon>
        <taxon>Labeoninae</taxon>
        <taxon>Labeonini</taxon>
        <taxon>Cirrhinus</taxon>
    </lineage>
</organism>
<dbReference type="EMBL" id="JAMKFB020000016">
    <property type="protein sequence ID" value="KAL0171641.1"/>
    <property type="molecule type" value="Genomic_DNA"/>
</dbReference>
<dbReference type="Proteomes" id="UP001529510">
    <property type="component" value="Unassembled WGS sequence"/>
</dbReference>
<dbReference type="PANTHER" id="PTHR43353:SF5">
    <property type="entry name" value="SUCCINATE-SEMIALDEHYDE DEHYDROGENASE, MITOCHONDRIAL"/>
    <property type="match status" value="1"/>
</dbReference>
<dbReference type="InterPro" id="IPR016162">
    <property type="entry name" value="Ald_DH_N"/>
</dbReference>